<dbReference type="Proteomes" id="UP001356427">
    <property type="component" value="Unassembled WGS sequence"/>
</dbReference>
<sequence>MPVAWEDQDRETNIQDLLSVISSHTVSGTVELQHCSVCLKTFSVQGELGEFKITVERASCREHTHSHGAIDNTPCGTAITAYLSMNLETLEVFGVERTVDSVEDIPATWQ</sequence>
<accession>A0AAN8QLH9</accession>
<reference evidence="2 3" key="1">
    <citation type="submission" date="2021-04" db="EMBL/GenBank/DDBJ databases">
        <authorList>
            <person name="De Guttry C."/>
            <person name="Zahm M."/>
            <person name="Klopp C."/>
            <person name="Cabau C."/>
            <person name="Louis A."/>
            <person name="Berthelot C."/>
            <person name="Parey E."/>
            <person name="Roest Crollius H."/>
            <person name="Montfort J."/>
            <person name="Robinson-Rechavi M."/>
            <person name="Bucao C."/>
            <person name="Bouchez O."/>
            <person name="Gislard M."/>
            <person name="Lluch J."/>
            <person name="Milhes M."/>
            <person name="Lampietro C."/>
            <person name="Lopez Roques C."/>
            <person name="Donnadieu C."/>
            <person name="Braasch I."/>
            <person name="Desvignes T."/>
            <person name="Postlethwait J."/>
            <person name="Bobe J."/>
            <person name="Wedekind C."/>
            <person name="Guiguen Y."/>
        </authorList>
    </citation>
    <scope>NUCLEOTIDE SEQUENCE [LARGE SCALE GENOMIC DNA]</scope>
    <source>
        <strain evidence="2">Cs_M1</strain>
        <tissue evidence="2">Blood</tissue>
    </source>
</reference>
<gene>
    <name evidence="2" type="ORF">J4Q44_G00227730</name>
</gene>
<dbReference type="AlphaFoldDB" id="A0AAN8QLH9"/>
<evidence type="ECO:0000259" key="1">
    <source>
        <dbReference type="Pfam" id="PF21772"/>
    </source>
</evidence>
<protein>
    <recommendedName>
        <fullName evidence="1">Ciliogenesis-associated TTC17-interacting protein N-terminal domain-containing protein</fullName>
    </recommendedName>
</protein>
<feature type="domain" description="Ciliogenesis-associated TTC17-interacting protein N-terminal" evidence="1">
    <location>
        <begin position="38"/>
        <end position="91"/>
    </location>
</feature>
<dbReference type="Pfam" id="PF21772">
    <property type="entry name" value="CATIP_N"/>
    <property type="match status" value="1"/>
</dbReference>
<organism evidence="2 3">
    <name type="scientific">Coregonus suidteri</name>
    <dbReference type="NCBI Taxonomy" id="861788"/>
    <lineage>
        <taxon>Eukaryota</taxon>
        <taxon>Metazoa</taxon>
        <taxon>Chordata</taxon>
        <taxon>Craniata</taxon>
        <taxon>Vertebrata</taxon>
        <taxon>Euteleostomi</taxon>
        <taxon>Actinopterygii</taxon>
        <taxon>Neopterygii</taxon>
        <taxon>Teleostei</taxon>
        <taxon>Protacanthopterygii</taxon>
        <taxon>Salmoniformes</taxon>
        <taxon>Salmonidae</taxon>
        <taxon>Coregoninae</taxon>
        <taxon>Coregonus</taxon>
    </lineage>
</organism>
<dbReference type="EMBL" id="JAGTTL010000020">
    <property type="protein sequence ID" value="KAK6307625.1"/>
    <property type="molecule type" value="Genomic_DNA"/>
</dbReference>
<name>A0AAN8QLH9_9TELE</name>
<keyword evidence="3" id="KW-1185">Reference proteome</keyword>
<evidence type="ECO:0000313" key="3">
    <source>
        <dbReference type="Proteomes" id="UP001356427"/>
    </source>
</evidence>
<dbReference type="InterPro" id="IPR048777">
    <property type="entry name" value="CATIP_N"/>
</dbReference>
<comment type="caution">
    <text evidence="2">The sequence shown here is derived from an EMBL/GenBank/DDBJ whole genome shotgun (WGS) entry which is preliminary data.</text>
</comment>
<proteinExistence type="predicted"/>
<evidence type="ECO:0000313" key="2">
    <source>
        <dbReference type="EMBL" id="KAK6307625.1"/>
    </source>
</evidence>